<proteinExistence type="predicted"/>
<dbReference type="GO" id="GO:0006886">
    <property type="term" value="P:intracellular protein transport"/>
    <property type="evidence" value="ECO:0007669"/>
    <property type="project" value="InterPro"/>
</dbReference>
<dbReference type="Proteomes" id="UP000317977">
    <property type="component" value="Unassembled WGS sequence"/>
</dbReference>
<keyword evidence="7" id="KW-1278">Translocase</keyword>
<dbReference type="Pfam" id="PF07517">
    <property type="entry name" value="SecA_DEAD"/>
    <property type="match status" value="1"/>
</dbReference>
<dbReference type="AlphaFoldDB" id="A0A5C6EVF8"/>
<keyword evidence="1" id="KW-0813">Transport</keyword>
<dbReference type="PANTHER" id="PTHR30612">
    <property type="entry name" value="SECA INNER MEMBRANE COMPONENT OF SEC PROTEIN SECRETION SYSTEM"/>
    <property type="match status" value="1"/>
</dbReference>
<evidence type="ECO:0000259" key="12">
    <source>
        <dbReference type="PROSITE" id="PS51194"/>
    </source>
</evidence>
<name>A0A5C6EVF8_9BACT</name>
<dbReference type="GO" id="GO:0017038">
    <property type="term" value="P:protein import"/>
    <property type="evidence" value="ECO:0007669"/>
    <property type="project" value="InterPro"/>
</dbReference>
<dbReference type="GO" id="GO:0005886">
    <property type="term" value="C:plasma membrane"/>
    <property type="evidence" value="ECO:0007669"/>
    <property type="project" value="TreeGrafter"/>
</dbReference>
<dbReference type="InterPro" id="IPR011115">
    <property type="entry name" value="SecA_DEAD"/>
</dbReference>
<dbReference type="GO" id="GO:0043952">
    <property type="term" value="P:protein transport by the Sec complex"/>
    <property type="evidence" value="ECO:0007669"/>
    <property type="project" value="TreeGrafter"/>
</dbReference>
<dbReference type="RefSeq" id="WP_146534921.1">
    <property type="nucleotide sequence ID" value="NZ_SJPX01000003.1"/>
</dbReference>
<dbReference type="Pfam" id="PF21090">
    <property type="entry name" value="P-loop_SecA"/>
    <property type="match status" value="2"/>
</dbReference>
<dbReference type="EMBL" id="SJPX01000003">
    <property type="protein sequence ID" value="TWU51606.1"/>
    <property type="molecule type" value="Genomic_DNA"/>
</dbReference>
<dbReference type="InterPro" id="IPR044722">
    <property type="entry name" value="SecA_SF2_C"/>
</dbReference>
<dbReference type="FunFam" id="3.40.50.300:FF:000429">
    <property type="entry name" value="Preprotein translocase subunit SecA"/>
    <property type="match status" value="1"/>
</dbReference>
<evidence type="ECO:0000256" key="1">
    <source>
        <dbReference type="ARBA" id="ARBA00022448"/>
    </source>
</evidence>
<dbReference type="PROSITE" id="PS51194">
    <property type="entry name" value="HELICASE_CTER"/>
    <property type="match status" value="1"/>
</dbReference>
<comment type="caution">
    <text evidence="14">The sequence shown here is derived from an EMBL/GenBank/DDBJ whole genome shotgun (WGS) entry which is preliminary data.</text>
</comment>
<feature type="domain" description="SecA family profile" evidence="13">
    <location>
        <begin position="10"/>
        <end position="608"/>
    </location>
</feature>
<dbReference type="PROSITE" id="PS51192">
    <property type="entry name" value="HELICASE_ATP_BIND_1"/>
    <property type="match status" value="1"/>
</dbReference>
<dbReference type="SMART" id="SM00957">
    <property type="entry name" value="SecA_DEAD"/>
    <property type="match status" value="1"/>
</dbReference>
<dbReference type="PANTHER" id="PTHR30612:SF0">
    <property type="entry name" value="CHLOROPLAST PROTEIN-TRANSPORTING ATPASE"/>
    <property type="match status" value="1"/>
</dbReference>
<evidence type="ECO:0000256" key="10">
    <source>
        <dbReference type="SAM" id="Coils"/>
    </source>
</evidence>
<keyword evidence="2" id="KW-1003">Cell membrane</keyword>
<organism evidence="14 15">
    <name type="scientific">Rubripirellula reticaptiva</name>
    <dbReference type="NCBI Taxonomy" id="2528013"/>
    <lineage>
        <taxon>Bacteria</taxon>
        <taxon>Pseudomonadati</taxon>
        <taxon>Planctomycetota</taxon>
        <taxon>Planctomycetia</taxon>
        <taxon>Pirellulales</taxon>
        <taxon>Pirellulaceae</taxon>
        <taxon>Rubripirellula</taxon>
    </lineage>
</organism>
<evidence type="ECO:0000256" key="9">
    <source>
        <dbReference type="ARBA" id="ARBA00023136"/>
    </source>
</evidence>
<evidence type="ECO:0000256" key="5">
    <source>
        <dbReference type="ARBA" id="ARBA00022840"/>
    </source>
</evidence>
<evidence type="ECO:0000256" key="8">
    <source>
        <dbReference type="ARBA" id="ARBA00023010"/>
    </source>
</evidence>
<dbReference type="SUPFAM" id="SSF81767">
    <property type="entry name" value="Pre-protein crosslinking domain of SecA"/>
    <property type="match status" value="1"/>
</dbReference>
<keyword evidence="6" id="KW-0653">Protein transport</keyword>
<evidence type="ECO:0000313" key="14">
    <source>
        <dbReference type="EMBL" id="TWU51606.1"/>
    </source>
</evidence>
<dbReference type="OrthoDB" id="2486044at2"/>
<dbReference type="GO" id="GO:0005524">
    <property type="term" value="F:ATP binding"/>
    <property type="evidence" value="ECO:0007669"/>
    <property type="project" value="UniProtKB-KW"/>
</dbReference>
<dbReference type="Pfam" id="PF01043">
    <property type="entry name" value="SecA_PP_bind"/>
    <property type="match status" value="1"/>
</dbReference>
<dbReference type="GO" id="GO:0005829">
    <property type="term" value="C:cytosol"/>
    <property type="evidence" value="ECO:0007669"/>
    <property type="project" value="TreeGrafter"/>
</dbReference>
<dbReference type="SMART" id="SM00958">
    <property type="entry name" value="SecA_PP_bind"/>
    <property type="match status" value="1"/>
</dbReference>
<evidence type="ECO:0000256" key="4">
    <source>
        <dbReference type="ARBA" id="ARBA00022741"/>
    </source>
</evidence>
<dbReference type="InterPro" id="IPR014001">
    <property type="entry name" value="Helicase_ATP-bd"/>
</dbReference>
<feature type="domain" description="Helicase C-terminal" evidence="12">
    <location>
        <begin position="449"/>
        <end position="638"/>
    </location>
</feature>
<dbReference type="InterPro" id="IPR027417">
    <property type="entry name" value="P-loop_NTPase"/>
</dbReference>
<dbReference type="InterPro" id="IPR036670">
    <property type="entry name" value="SecA_X-link_sf"/>
</dbReference>
<keyword evidence="5" id="KW-0067">ATP-binding</keyword>
<evidence type="ECO:0000259" key="11">
    <source>
        <dbReference type="PROSITE" id="PS51192"/>
    </source>
</evidence>
<keyword evidence="4" id="KW-0547">Nucleotide-binding</keyword>
<evidence type="ECO:0000313" key="15">
    <source>
        <dbReference type="Proteomes" id="UP000317977"/>
    </source>
</evidence>
<dbReference type="CDD" id="cd17928">
    <property type="entry name" value="DEXDc_SecA"/>
    <property type="match status" value="1"/>
</dbReference>
<gene>
    <name evidence="14" type="ORF">Poly59_31990</name>
</gene>
<keyword evidence="3" id="KW-0963">Cytoplasm</keyword>
<dbReference type="InterPro" id="IPR011130">
    <property type="entry name" value="SecA_preprotein_X-link_dom"/>
</dbReference>
<evidence type="ECO:0000256" key="2">
    <source>
        <dbReference type="ARBA" id="ARBA00022475"/>
    </source>
</evidence>
<keyword evidence="15" id="KW-1185">Reference proteome</keyword>
<dbReference type="GO" id="GO:0031522">
    <property type="term" value="C:cell envelope Sec protein transport complex"/>
    <property type="evidence" value="ECO:0007669"/>
    <property type="project" value="TreeGrafter"/>
</dbReference>
<dbReference type="GO" id="GO:0006605">
    <property type="term" value="P:protein targeting"/>
    <property type="evidence" value="ECO:0007669"/>
    <property type="project" value="InterPro"/>
</dbReference>
<dbReference type="PRINTS" id="PR00906">
    <property type="entry name" value="SECA"/>
</dbReference>
<protein>
    <submittedName>
        <fullName evidence="14">Preprotein translocase subunit SecA</fullName>
    </submittedName>
</protein>
<dbReference type="InterPro" id="IPR000185">
    <property type="entry name" value="SecA"/>
</dbReference>
<evidence type="ECO:0000256" key="6">
    <source>
        <dbReference type="ARBA" id="ARBA00022927"/>
    </source>
</evidence>
<keyword evidence="10" id="KW-0175">Coiled coil</keyword>
<sequence length="645" mass="70961">MFAIWSETIRRAWNGHGRSVTTIGERNADRIIQSIREMSEQLRPLTASDLKSSAQQHRCSADSIEKTSASATARNRRSIAFACEAIRRGLGVEAYDVQLIAGAAMVDGGIAEMQTGEGKTIAGTIPAIVHALNGQQVHVATTSTYLAERDQRLLKPVFKSLGLTTGLSDADQSVDQKAAAYQCDITYATGYQLGFDYLRDQLGLAARGPRILGRRLRQSLSHPQASSKRVQRSHHVAVIDEVDSVLIDEAMTPLVLSASQSTNQDKTKVVAQWANETVLMMESSTHFVANRDDMSLRLTESGKRFAAEQFGRKAASVNWELARPWNGYITAALRAKHLLKKNVDYVVRDGEIQIVDGPTGRIVPDRQWNEGLHQAVQIIEGVTITEERQTMARISRQRYFGRYALLCGMTGTAGNQSRSWLDTYSMQVHSIPTRLPSQRDELPTQYFASFADKLGYLQSDVAKRQAAGQPILIGTQSIDQTHQVSAALTAAGISHRMLNGLQDQPESELVSIAGRYGSVTVATNMAGRGTDIVPDNHAIAAGGLHVIGIERNLSSRVDRQLLGRAGRQGQPGSGQFLVSANDTLVHRYDPALQSKLSKLCATTANSEWDRQITRLQQTAEREQTEIREAMVRNETQLNLLRHQVA</sequence>
<feature type="domain" description="Helicase ATP-binding" evidence="11">
    <location>
        <begin position="100"/>
        <end position="278"/>
    </location>
</feature>
<keyword evidence="8" id="KW-0811">Translocation</keyword>
<dbReference type="PROSITE" id="PS51196">
    <property type="entry name" value="SECA_MOTOR_DEAD"/>
    <property type="match status" value="1"/>
</dbReference>
<dbReference type="Gene3D" id="3.90.1440.10">
    <property type="entry name" value="SecA, preprotein cross-linking domain"/>
    <property type="match status" value="1"/>
</dbReference>
<evidence type="ECO:0000256" key="7">
    <source>
        <dbReference type="ARBA" id="ARBA00022967"/>
    </source>
</evidence>
<evidence type="ECO:0000256" key="3">
    <source>
        <dbReference type="ARBA" id="ARBA00022490"/>
    </source>
</evidence>
<dbReference type="SUPFAM" id="SSF52540">
    <property type="entry name" value="P-loop containing nucleoside triphosphate hydrolases"/>
    <property type="match status" value="2"/>
</dbReference>
<dbReference type="InterPro" id="IPR014018">
    <property type="entry name" value="SecA_motor_DEAD"/>
</dbReference>
<evidence type="ECO:0000259" key="13">
    <source>
        <dbReference type="PROSITE" id="PS51196"/>
    </source>
</evidence>
<dbReference type="Gene3D" id="3.40.50.300">
    <property type="entry name" value="P-loop containing nucleotide triphosphate hydrolases"/>
    <property type="match status" value="2"/>
</dbReference>
<feature type="coiled-coil region" evidence="10">
    <location>
        <begin position="605"/>
        <end position="632"/>
    </location>
</feature>
<dbReference type="InterPro" id="IPR001650">
    <property type="entry name" value="Helicase_C-like"/>
</dbReference>
<reference evidence="14 15" key="1">
    <citation type="submission" date="2019-02" db="EMBL/GenBank/DDBJ databases">
        <title>Deep-cultivation of Planctomycetes and their phenomic and genomic characterization uncovers novel biology.</title>
        <authorList>
            <person name="Wiegand S."/>
            <person name="Jogler M."/>
            <person name="Boedeker C."/>
            <person name="Pinto D."/>
            <person name="Vollmers J."/>
            <person name="Rivas-Marin E."/>
            <person name="Kohn T."/>
            <person name="Peeters S.H."/>
            <person name="Heuer A."/>
            <person name="Rast P."/>
            <person name="Oberbeckmann S."/>
            <person name="Bunk B."/>
            <person name="Jeske O."/>
            <person name="Meyerdierks A."/>
            <person name="Storesund J.E."/>
            <person name="Kallscheuer N."/>
            <person name="Luecker S."/>
            <person name="Lage O.M."/>
            <person name="Pohl T."/>
            <person name="Merkel B.J."/>
            <person name="Hornburger P."/>
            <person name="Mueller R.-W."/>
            <person name="Bruemmer F."/>
            <person name="Labrenz M."/>
            <person name="Spormann A.M."/>
            <person name="Op Den Camp H."/>
            <person name="Overmann J."/>
            <person name="Amann R."/>
            <person name="Jetten M.S.M."/>
            <person name="Mascher T."/>
            <person name="Medema M.H."/>
            <person name="Devos D.P."/>
            <person name="Kaster A.-K."/>
            <person name="Ovreas L."/>
            <person name="Rohde M."/>
            <person name="Galperin M.Y."/>
            <person name="Jogler C."/>
        </authorList>
    </citation>
    <scope>NUCLEOTIDE SEQUENCE [LARGE SCALE GENOMIC DNA]</scope>
    <source>
        <strain evidence="14 15">Poly59</strain>
    </source>
</reference>
<accession>A0A5C6EVF8</accession>
<keyword evidence="9" id="KW-0472">Membrane</keyword>